<dbReference type="InParanoid" id="T1ETD1"/>
<dbReference type="AlphaFoldDB" id="T1ETD1"/>
<dbReference type="GeneID" id="20199831"/>
<name>T1ETD1_HELRO</name>
<dbReference type="Proteomes" id="UP000015101">
    <property type="component" value="Unassembled WGS sequence"/>
</dbReference>
<sequence>MHLISQYDRFLKFDMYRVEKIKSASVRSKTNVCSLNPIPAKLIIQFMDCLSPFFCLRINSPCKTKISQSSVIITPPRKKNGLDKNENIYIHISNLQLLQTSSADSSVESYILPWTLATNSVSLQARFVYENSSRKGILTSKKTNQIKSSKCLEGALKQIVEHNYLNKKRS</sequence>
<evidence type="ECO:0000313" key="1">
    <source>
        <dbReference type="EMBL" id="ESN99379.1"/>
    </source>
</evidence>
<dbReference type="CTD" id="20199831"/>
<proteinExistence type="predicted"/>
<evidence type="ECO:0000313" key="3">
    <source>
        <dbReference type="Proteomes" id="UP000015101"/>
    </source>
</evidence>
<dbReference type="HOGENOM" id="CLU_1572346_0_0_1"/>
<accession>T1ETD1</accession>
<protein>
    <submittedName>
        <fullName evidence="1 2">Uncharacterized protein</fullName>
    </submittedName>
</protein>
<dbReference type="EMBL" id="KB097143">
    <property type="protein sequence ID" value="ESN99379.1"/>
    <property type="molecule type" value="Genomic_DNA"/>
</dbReference>
<organism evidence="2 3">
    <name type="scientific">Helobdella robusta</name>
    <name type="common">Californian leech</name>
    <dbReference type="NCBI Taxonomy" id="6412"/>
    <lineage>
        <taxon>Eukaryota</taxon>
        <taxon>Metazoa</taxon>
        <taxon>Spiralia</taxon>
        <taxon>Lophotrochozoa</taxon>
        <taxon>Annelida</taxon>
        <taxon>Clitellata</taxon>
        <taxon>Hirudinea</taxon>
        <taxon>Rhynchobdellida</taxon>
        <taxon>Glossiphoniidae</taxon>
        <taxon>Helobdella</taxon>
    </lineage>
</organism>
<keyword evidence="3" id="KW-1185">Reference proteome</keyword>
<dbReference type="RefSeq" id="XP_009023226.1">
    <property type="nucleotide sequence ID" value="XM_009024978.1"/>
</dbReference>
<dbReference type="EnsemblMetazoa" id="HelroT162921">
    <property type="protein sequence ID" value="HelroP162921"/>
    <property type="gene ID" value="HelroG162921"/>
</dbReference>
<dbReference type="KEGG" id="hro:HELRODRAFT_162921"/>
<reference evidence="1 3" key="2">
    <citation type="journal article" date="2013" name="Nature">
        <title>Insights into bilaterian evolution from three spiralian genomes.</title>
        <authorList>
            <person name="Simakov O."/>
            <person name="Marletaz F."/>
            <person name="Cho S.J."/>
            <person name="Edsinger-Gonzales E."/>
            <person name="Havlak P."/>
            <person name="Hellsten U."/>
            <person name="Kuo D.H."/>
            <person name="Larsson T."/>
            <person name="Lv J."/>
            <person name="Arendt D."/>
            <person name="Savage R."/>
            <person name="Osoegawa K."/>
            <person name="de Jong P."/>
            <person name="Grimwood J."/>
            <person name="Chapman J.A."/>
            <person name="Shapiro H."/>
            <person name="Aerts A."/>
            <person name="Otillar R.P."/>
            <person name="Terry A.Y."/>
            <person name="Boore J.L."/>
            <person name="Grigoriev I.V."/>
            <person name="Lindberg D.R."/>
            <person name="Seaver E.C."/>
            <person name="Weisblat D.A."/>
            <person name="Putnam N.H."/>
            <person name="Rokhsar D.S."/>
        </authorList>
    </citation>
    <scope>NUCLEOTIDE SEQUENCE</scope>
</reference>
<reference evidence="3" key="1">
    <citation type="submission" date="2012-12" db="EMBL/GenBank/DDBJ databases">
        <authorList>
            <person name="Hellsten U."/>
            <person name="Grimwood J."/>
            <person name="Chapman J.A."/>
            <person name="Shapiro H."/>
            <person name="Aerts A."/>
            <person name="Otillar R.P."/>
            <person name="Terry A.Y."/>
            <person name="Boore J.L."/>
            <person name="Simakov O."/>
            <person name="Marletaz F."/>
            <person name="Cho S.-J."/>
            <person name="Edsinger-Gonzales E."/>
            <person name="Havlak P."/>
            <person name="Kuo D.-H."/>
            <person name="Larsson T."/>
            <person name="Lv J."/>
            <person name="Arendt D."/>
            <person name="Savage R."/>
            <person name="Osoegawa K."/>
            <person name="de Jong P."/>
            <person name="Lindberg D.R."/>
            <person name="Seaver E.C."/>
            <person name="Weisblat D.A."/>
            <person name="Putnam N.H."/>
            <person name="Grigoriev I.V."/>
            <person name="Rokhsar D.S."/>
        </authorList>
    </citation>
    <scope>NUCLEOTIDE SEQUENCE</scope>
</reference>
<gene>
    <name evidence="2" type="primary">20199831</name>
    <name evidence="1" type="ORF">HELRODRAFT_162921</name>
</gene>
<reference evidence="2" key="3">
    <citation type="submission" date="2015-06" db="UniProtKB">
        <authorList>
            <consortium name="EnsemblMetazoa"/>
        </authorList>
    </citation>
    <scope>IDENTIFICATION</scope>
</reference>
<evidence type="ECO:0000313" key="2">
    <source>
        <dbReference type="EnsemblMetazoa" id="HelroP162921"/>
    </source>
</evidence>
<dbReference type="EMBL" id="AMQM01001225">
    <property type="status" value="NOT_ANNOTATED_CDS"/>
    <property type="molecule type" value="Genomic_DNA"/>
</dbReference>